<evidence type="ECO:0000313" key="2">
    <source>
        <dbReference type="EMBL" id="MDM5131959.1"/>
    </source>
</evidence>
<protein>
    <submittedName>
        <fullName evidence="2">DMP19 family protein</fullName>
    </submittedName>
</protein>
<evidence type="ECO:0000259" key="1">
    <source>
        <dbReference type="Pfam" id="PF14300"/>
    </source>
</evidence>
<keyword evidence="3" id="KW-1185">Reference proteome</keyword>
<dbReference type="RefSeq" id="WP_290042203.1">
    <property type="nucleotide sequence ID" value="NZ_JAOPLU010000003.1"/>
</dbReference>
<dbReference type="EMBL" id="JAOPLU010000003">
    <property type="protein sequence ID" value="MDM5131959.1"/>
    <property type="molecule type" value="Genomic_DNA"/>
</dbReference>
<comment type="caution">
    <text evidence="2">The sequence shown here is derived from an EMBL/GenBank/DDBJ whole genome shotgun (WGS) entry which is preliminary data.</text>
</comment>
<dbReference type="Pfam" id="PF14300">
    <property type="entry name" value="DMP19"/>
    <property type="match status" value="1"/>
</dbReference>
<gene>
    <name evidence="2" type="ORF">OB962_13305</name>
</gene>
<feature type="domain" description="DNA mimic protein DMP19 C-terminal" evidence="1">
    <location>
        <begin position="37"/>
        <end position="152"/>
    </location>
</feature>
<reference evidence="2" key="1">
    <citation type="submission" date="2024-05" db="EMBL/GenBank/DDBJ databases">
        <title>WGS of Aeromonas isolates.</title>
        <authorList>
            <person name="Lee H."/>
        </authorList>
    </citation>
    <scope>NUCLEOTIDE SEQUENCE</scope>
    <source>
        <strain evidence="2">LP308</strain>
    </source>
</reference>
<evidence type="ECO:0000313" key="3">
    <source>
        <dbReference type="Proteomes" id="UP001168109"/>
    </source>
</evidence>
<name>A0ABT7QEB5_9GAMM</name>
<proteinExistence type="predicted"/>
<organism evidence="2 3">
    <name type="scientific">Aeromonas piscicola</name>
    <dbReference type="NCBI Taxonomy" id="600645"/>
    <lineage>
        <taxon>Bacteria</taxon>
        <taxon>Pseudomonadati</taxon>
        <taxon>Pseudomonadota</taxon>
        <taxon>Gammaproteobacteria</taxon>
        <taxon>Aeromonadales</taxon>
        <taxon>Aeromonadaceae</taxon>
        <taxon>Aeromonas</taxon>
    </lineage>
</organism>
<sequence>MHFSEFSDNEEPAFDVFNACHEIVFAGSDGNTEYLERISPEARLVYLLWCFDGEVHNGGFDQLFFNSLGDHCLEILAGLKKVNAIKSYGLLEKATRWFPESKPSLDREKRCKQLARYKDDENYEADLENLDTEFYKYEENLAELLHTFVRANKAASLNA</sequence>
<dbReference type="Gene3D" id="1.20.1420.60">
    <property type="match status" value="1"/>
</dbReference>
<accession>A0ABT7QEB5</accession>
<dbReference type="Proteomes" id="UP001168109">
    <property type="component" value="Unassembled WGS sequence"/>
</dbReference>
<dbReference type="InterPro" id="IPR025402">
    <property type="entry name" value="DMP19_C"/>
</dbReference>